<dbReference type="InterPro" id="IPR018108">
    <property type="entry name" value="MCP_transmembrane"/>
</dbReference>
<keyword evidence="8" id="KW-0106">Calcium</keyword>
<proteinExistence type="inferred from homology"/>
<keyword evidence="16" id="KW-1185">Reference proteome</keyword>
<keyword evidence="10" id="KW-0496">Mitochondrion</keyword>
<keyword evidence="9 14" id="KW-1133">Transmembrane helix</keyword>
<dbReference type="InterPro" id="IPR023395">
    <property type="entry name" value="MCP_dom_sf"/>
</dbReference>
<dbReference type="PANTHER" id="PTHR24089">
    <property type="entry name" value="SOLUTE CARRIER FAMILY 25"/>
    <property type="match status" value="1"/>
</dbReference>
<keyword evidence="6" id="KW-0677">Repeat</keyword>
<accession>A0A811U2C1</accession>
<evidence type="ECO:0000256" key="13">
    <source>
        <dbReference type="RuleBase" id="RU000488"/>
    </source>
</evidence>
<name>A0A811U2C1_CERCA</name>
<evidence type="ECO:0000256" key="14">
    <source>
        <dbReference type="SAM" id="Phobius"/>
    </source>
</evidence>
<protein>
    <submittedName>
        <fullName evidence="15">(Mediterranean fruit fly) hypothetical protein</fullName>
    </submittedName>
</protein>
<keyword evidence="4 12" id="KW-0812">Transmembrane</keyword>
<dbReference type="GO" id="GO:0046872">
    <property type="term" value="F:metal ion binding"/>
    <property type="evidence" value="ECO:0007669"/>
    <property type="project" value="UniProtKB-KW"/>
</dbReference>
<feature type="transmembrane region" description="Helical" evidence="14">
    <location>
        <begin position="170"/>
        <end position="188"/>
    </location>
</feature>
<dbReference type="FunFam" id="1.50.40.10:FF:000016">
    <property type="entry name" value="Solute carrier family 25 member 23"/>
    <property type="match status" value="1"/>
</dbReference>
<organism evidence="15 16">
    <name type="scientific">Ceratitis capitata</name>
    <name type="common">Mediterranean fruit fly</name>
    <name type="synonym">Tephritis capitata</name>
    <dbReference type="NCBI Taxonomy" id="7213"/>
    <lineage>
        <taxon>Eukaryota</taxon>
        <taxon>Metazoa</taxon>
        <taxon>Ecdysozoa</taxon>
        <taxon>Arthropoda</taxon>
        <taxon>Hexapoda</taxon>
        <taxon>Insecta</taxon>
        <taxon>Pterygota</taxon>
        <taxon>Neoptera</taxon>
        <taxon>Endopterygota</taxon>
        <taxon>Diptera</taxon>
        <taxon>Brachycera</taxon>
        <taxon>Muscomorpha</taxon>
        <taxon>Tephritoidea</taxon>
        <taxon>Tephritidae</taxon>
        <taxon>Ceratitis</taxon>
        <taxon>Ceratitis</taxon>
    </lineage>
</organism>
<evidence type="ECO:0000256" key="7">
    <source>
        <dbReference type="ARBA" id="ARBA00022792"/>
    </source>
</evidence>
<reference evidence="15" key="1">
    <citation type="submission" date="2020-11" db="EMBL/GenBank/DDBJ databases">
        <authorList>
            <person name="Whitehead M."/>
        </authorList>
    </citation>
    <scope>NUCLEOTIDE SEQUENCE</scope>
    <source>
        <strain evidence="15">EGII</strain>
    </source>
</reference>
<keyword evidence="5" id="KW-0479">Metal-binding</keyword>
<dbReference type="PRINTS" id="PR00926">
    <property type="entry name" value="MITOCARRIER"/>
</dbReference>
<dbReference type="Proteomes" id="UP000606786">
    <property type="component" value="Unassembled WGS sequence"/>
</dbReference>
<evidence type="ECO:0000256" key="11">
    <source>
        <dbReference type="ARBA" id="ARBA00023136"/>
    </source>
</evidence>
<sequence>MDVTTTLEIKNTSMKSSSWWNHLIAGGVAGAISRTCTAPVDRIKIYLQIQTQKTGVIETVRHLVKEGGVLSMWRGNGINVLKVTPESAIKFTVYDESKRFLRGHEPRSLTVGERFLSGALAGNVSQMFFYPMDVLKTRLALVTKEEYMGVKNMIRDMLVKEGIKSFYRGYNAFAVGITLYCGIDLTVYETLKQNYLWYMEEESTLNPLIILGCCTLSSSVGQLATYPLAMLSTRHMATVIHKGEEVLKKRFFEKNMLRLLWQISRNEGVSGLYRGLIPNFMKSIPAVGITYIVYEYTINLLGYSMT</sequence>
<dbReference type="Gene3D" id="1.50.40.10">
    <property type="entry name" value="Mitochondrial carrier domain"/>
    <property type="match status" value="1"/>
</dbReference>
<gene>
    <name evidence="15" type="ORF">CCAP1982_LOCUS1601</name>
</gene>
<dbReference type="SUPFAM" id="SSF103506">
    <property type="entry name" value="Mitochondrial carrier"/>
    <property type="match status" value="1"/>
</dbReference>
<evidence type="ECO:0000256" key="9">
    <source>
        <dbReference type="ARBA" id="ARBA00022989"/>
    </source>
</evidence>
<comment type="similarity">
    <text evidence="2 13">Belongs to the mitochondrial carrier (TC 2.A.29) family.</text>
</comment>
<dbReference type="AlphaFoldDB" id="A0A811U2C1"/>
<comment type="caution">
    <text evidence="15">The sequence shown here is derived from an EMBL/GenBank/DDBJ whole genome shotgun (WGS) entry which is preliminary data.</text>
</comment>
<evidence type="ECO:0000256" key="3">
    <source>
        <dbReference type="ARBA" id="ARBA00022448"/>
    </source>
</evidence>
<dbReference type="PROSITE" id="PS50920">
    <property type="entry name" value="SOLCAR"/>
    <property type="match status" value="3"/>
</dbReference>
<dbReference type="Pfam" id="PF00153">
    <property type="entry name" value="Mito_carr"/>
    <property type="match status" value="3"/>
</dbReference>
<evidence type="ECO:0000256" key="12">
    <source>
        <dbReference type="PROSITE-ProRule" id="PRU00282"/>
    </source>
</evidence>
<dbReference type="GO" id="GO:0055085">
    <property type="term" value="P:transmembrane transport"/>
    <property type="evidence" value="ECO:0007669"/>
    <property type="project" value="InterPro"/>
</dbReference>
<feature type="transmembrane region" description="Helical" evidence="14">
    <location>
        <begin position="208"/>
        <end position="229"/>
    </location>
</feature>
<evidence type="ECO:0000256" key="8">
    <source>
        <dbReference type="ARBA" id="ARBA00022837"/>
    </source>
</evidence>
<evidence type="ECO:0000256" key="6">
    <source>
        <dbReference type="ARBA" id="ARBA00022737"/>
    </source>
</evidence>
<keyword evidence="3 13" id="KW-0813">Transport</keyword>
<evidence type="ECO:0000313" key="16">
    <source>
        <dbReference type="Proteomes" id="UP000606786"/>
    </source>
</evidence>
<evidence type="ECO:0000256" key="1">
    <source>
        <dbReference type="ARBA" id="ARBA00004448"/>
    </source>
</evidence>
<feature type="repeat" description="Solcar" evidence="12">
    <location>
        <begin position="17"/>
        <end position="100"/>
    </location>
</feature>
<keyword evidence="11 12" id="KW-0472">Membrane</keyword>
<comment type="subcellular location">
    <subcellularLocation>
        <location evidence="1">Mitochondrion inner membrane</location>
        <topology evidence="1">Multi-pass membrane protein</topology>
    </subcellularLocation>
</comment>
<dbReference type="InterPro" id="IPR002067">
    <property type="entry name" value="MCP"/>
</dbReference>
<evidence type="ECO:0000256" key="5">
    <source>
        <dbReference type="ARBA" id="ARBA00022723"/>
    </source>
</evidence>
<evidence type="ECO:0000256" key="2">
    <source>
        <dbReference type="ARBA" id="ARBA00006375"/>
    </source>
</evidence>
<feature type="repeat" description="Solcar" evidence="12">
    <location>
        <begin position="109"/>
        <end position="194"/>
    </location>
</feature>
<dbReference type="GO" id="GO:0005743">
    <property type="term" value="C:mitochondrial inner membrane"/>
    <property type="evidence" value="ECO:0007669"/>
    <property type="project" value="UniProtKB-SubCell"/>
</dbReference>
<feature type="repeat" description="Solcar" evidence="12">
    <location>
        <begin position="205"/>
        <end position="300"/>
    </location>
</feature>
<evidence type="ECO:0000313" key="15">
    <source>
        <dbReference type="EMBL" id="CAD6992761.1"/>
    </source>
</evidence>
<dbReference type="EMBL" id="CAJHJT010000001">
    <property type="protein sequence ID" value="CAD6992761.1"/>
    <property type="molecule type" value="Genomic_DNA"/>
</dbReference>
<evidence type="ECO:0000256" key="10">
    <source>
        <dbReference type="ARBA" id="ARBA00023128"/>
    </source>
</evidence>
<dbReference type="OrthoDB" id="270584at2759"/>
<keyword evidence="7" id="KW-0999">Mitochondrion inner membrane</keyword>
<evidence type="ECO:0000256" key="4">
    <source>
        <dbReference type="ARBA" id="ARBA00022692"/>
    </source>
</evidence>